<dbReference type="EMBL" id="BLIR01000001">
    <property type="protein sequence ID" value="GFE36674.1"/>
    <property type="molecule type" value="Genomic_DNA"/>
</dbReference>
<accession>A0A640UMU2</accession>
<name>A0A640UMU2_9ACTN</name>
<protein>
    <submittedName>
        <fullName evidence="1">Uncharacterized protein</fullName>
    </submittedName>
</protein>
<organism evidence="1 2">
    <name type="scientific">Streptomyces tubercidicus</name>
    <dbReference type="NCBI Taxonomy" id="47759"/>
    <lineage>
        <taxon>Bacteria</taxon>
        <taxon>Bacillati</taxon>
        <taxon>Actinomycetota</taxon>
        <taxon>Actinomycetes</taxon>
        <taxon>Kitasatosporales</taxon>
        <taxon>Streptomycetaceae</taxon>
        <taxon>Streptomyces</taxon>
    </lineage>
</organism>
<reference evidence="1 2" key="1">
    <citation type="submission" date="2019-12" db="EMBL/GenBank/DDBJ databases">
        <title>Whole genome shotgun sequence of Streptomyces tubercidicus NBRC 13090.</title>
        <authorList>
            <person name="Ichikawa N."/>
            <person name="Kimura A."/>
            <person name="Kitahashi Y."/>
            <person name="Komaki H."/>
            <person name="Tamura T."/>
        </authorList>
    </citation>
    <scope>NUCLEOTIDE SEQUENCE [LARGE SCALE GENOMIC DNA]</scope>
    <source>
        <strain evidence="1 2">NBRC 13090</strain>
    </source>
</reference>
<keyword evidence="2" id="KW-1185">Reference proteome</keyword>
<gene>
    <name evidence="1" type="ORF">Stube_13470</name>
</gene>
<comment type="caution">
    <text evidence="1">The sequence shown here is derived from an EMBL/GenBank/DDBJ whole genome shotgun (WGS) entry which is preliminary data.</text>
</comment>
<proteinExistence type="predicted"/>
<dbReference type="Proteomes" id="UP000431826">
    <property type="component" value="Unassembled WGS sequence"/>
</dbReference>
<dbReference type="AlphaFoldDB" id="A0A640UMU2"/>
<evidence type="ECO:0000313" key="2">
    <source>
        <dbReference type="Proteomes" id="UP000431826"/>
    </source>
</evidence>
<sequence>MHYKAGTYFRTGPYAECRGYPTPTPGWSGASCRFYNDYGNLWYYSSDWRAWVYSGNVTFPIDGEPAPTNSC</sequence>
<evidence type="ECO:0000313" key="1">
    <source>
        <dbReference type="EMBL" id="GFE36674.1"/>
    </source>
</evidence>
<dbReference type="PROSITE" id="PS51257">
    <property type="entry name" value="PROKAR_LIPOPROTEIN"/>
    <property type="match status" value="1"/>
</dbReference>